<gene>
    <name evidence="4" type="ORF">G6M46_14580</name>
</gene>
<sequence length="195" mass="21742">MRGTVRDEILEVAGALFYAEGIRAVGVERIISHANVAKATLYRHFPAKEDLVVAYLLERHTRVLKMMHIAIDQAEHPRGQIDAMFMDLFRKSDSPDYRGCAFMLAVAEHGDVERVVLTARAHKQAVRDIFAAILSQTRSTEGFDPIYFAILYEGALASYAIDCNCAAILKARDCALHLFDSMVSRKSPPGNKQTT</sequence>
<dbReference type="SUPFAM" id="SSF46689">
    <property type="entry name" value="Homeodomain-like"/>
    <property type="match status" value="1"/>
</dbReference>
<evidence type="ECO:0000256" key="2">
    <source>
        <dbReference type="PROSITE-ProRule" id="PRU00335"/>
    </source>
</evidence>
<dbReference type="PROSITE" id="PS50977">
    <property type="entry name" value="HTH_TETR_2"/>
    <property type="match status" value="1"/>
</dbReference>
<organism evidence="4 5">
    <name type="scientific">Agrobacterium tumefaciens</name>
    <dbReference type="NCBI Taxonomy" id="358"/>
    <lineage>
        <taxon>Bacteria</taxon>
        <taxon>Pseudomonadati</taxon>
        <taxon>Pseudomonadota</taxon>
        <taxon>Alphaproteobacteria</taxon>
        <taxon>Hyphomicrobiales</taxon>
        <taxon>Rhizobiaceae</taxon>
        <taxon>Rhizobium/Agrobacterium group</taxon>
        <taxon>Agrobacterium</taxon>
        <taxon>Agrobacterium tumefaciens complex</taxon>
    </lineage>
</organism>
<dbReference type="Gene3D" id="1.10.357.10">
    <property type="entry name" value="Tetracycline Repressor, domain 2"/>
    <property type="match status" value="1"/>
</dbReference>
<evidence type="ECO:0000313" key="4">
    <source>
        <dbReference type="EMBL" id="NTC29371.1"/>
    </source>
</evidence>
<dbReference type="PANTHER" id="PTHR30055">
    <property type="entry name" value="HTH-TYPE TRANSCRIPTIONAL REGULATOR RUTR"/>
    <property type="match status" value="1"/>
</dbReference>
<evidence type="ECO:0000313" key="5">
    <source>
        <dbReference type="Proteomes" id="UP000702952"/>
    </source>
</evidence>
<dbReference type="Pfam" id="PF00440">
    <property type="entry name" value="TetR_N"/>
    <property type="match status" value="1"/>
</dbReference>
<dbReference type="Proteomes" id="UP000702952">
    <property type="component" value="Unassembled WGS sequence"/>
</dbReference>
<name>A0AA44F4C7_AGRTU</name>
<proteinExistence type="predicted"/>
<feature type="DNA-binding region" description="H-T-H motif" evidence="2">
    <location>
        <begin position="26"/>
        <end position="45"/>
    </location>
</feature>
<dbReference type="RefSeq" id="WP_065658896.1">
    <property type="nucleotide sequence ID" value="NZ_CP123840.1"/>
</dbReference>
<dbReference type="InterPro" id="IPR050109">
    <property type="entry name" value="HTH-type_TetR-like_transc_reg"/>
</dbReference>
<keyword evidence="1 2" id="KW-0238">DNA-binding</keyword>
<dbReference type="GO" id="GO:0003700">
    <property type="term" value="F:DNA-binding transcription factor activity"/>
    <property type="evidence" value="ECO:0007669"/>
    <property type="project" value="TreeGrafter"/>
</dbReference>
<dbReference type="AlphaFoldDB" id="A0AA44F4C7"/>
<dbReference type="InterPro" id="IPR001647">
    <property type="entry name" value="HTH_TetR"/>
</dbReference>
<dbReference type="PANTHER" id="PTHR30055:SF200">
    <property type="entry name" value="HTH-TYPE TRANSCRIPTIONAL REPRESSOR BDCR"/>
    <property type="match status" value="1"/>
</dbReference>
<dbReference type="EMBL" id="JAAMAY010000024">
    <property type="protein sequence ID" value="NTC29371.1"/>
    <property type="molecule type" value="Genomic_DNA"/>
</dbReference>
<protein>
    <submittedName>
        <fullName evidence="4">TetR/AcrR family transcriptional regulator</fullName>
    </submittedName>
</protein>
<reference evidence="4" key="1">
    <citation type="journal article" date="2020" name="Science">
        <title>Unexpected conservation and global transmission of agrobacterial virulence plasmids.</title>
        <authorList>
            <person name="Weisberg A.J."/>
            <person name="Davis E.W. 2nd"/>
            <person name="Tabima J."/>
            <person name="Belcher M.S."/>
            <person name="Miller M."/>
            <person name="Kuo C.H."/>
            <person name="Loper J.E."/>
            <person name="Grunwald N.J."/>
            <person name="Putnam M.L."/>
            <person name="Chang J.H."/>
        </authorList>
    </citation>
    <scope>NUCLEOTIDE SEQUENCE</scope>
    <source>
        <strain evidence="4">17-1853-1a</strain>
    </source>
</reference>
<feature type="domain" description="HTH tetR-type" evidence="3">
    <location>
        <begin position="3"/>
        <end position="63"/>
    </location>
</feature>
<evidence type="ECO:0000259" key="3">
    <source>
        <dbReference type="PROSITE" id="PS50977"/>
    </source>
</evidence>
<dbReference type="PRINTS" id="PR00455">
    <property type="entry name" value="HTHTETR"/>
</dbReference>
<accession>A0AA44F4C7</accession>
<dbReference type="InterPro" id="IPR009057">
    <property type="entry name" value="Homeodomain-like_sf"/>
</dbReference>
<dbReference type="GO" id="GO:0000976">
    <property type="term" value="F:transcription cis-regulatory region binding"/>
    <property type="evidence" value="ECO:0007669"/>
    <property type="project" value="TreeGrafter"/>
</dbReference>
<evidence type="ECO:0000256" key="1">
    <source>
        <dbReference type="ARBA" id="ARBA00023125"/>
    </source>
</evidence>
<comment type="caution">
    <text evidence="4">The sequence shown here is derived from an EMBL/GenBank/DDBJ whole genome shotgun (WGS) entry which is preliminary data.</text>
</comment>